<dbReference type="PROSITE" id="PS51257">
    <property type="entry name" value="PROKAR_LIPOPROTEIN"/>
    <property type="match status" value="1"/>
</dbReference>
<reference evidence="1 2" key="1">
    <citation type="submission" date="2019-12" db="EMBL/GenBank/DDBJ databases">
        <title>Novel species isolated from a subtropical stream in China.</title>
        <authorList>
            <person name="Lu H."/>
        </authorList>
    </citation>
    <scope>NUCLEOTIDE SEQUENCE [LARGE SCALE GENOMIC DNA]</scope>
    <source>
        <strain evidence="1 2">FT50W</strain>
    </source>
</reference>
<evidence type="ECO:0000313" key="2">
    <source>
        <dbReference type="Proteomes" id="UP000474565"/>
    </source>
</evidence>
<sequence>MKRGSKLLPLVLWAAALVSLSGCGPSPLLRVTNAAINMGQGLPDEMLNTHLAGIVAFDEMWADEYGRVARNQLYTQGIERGKPEYNLRVVRINLSNTGSALWIAKGELAFPTGAIVPDHMPQLHAGDVVEIRQTASWMSMENFSVTGEGNIVVRVLCYAADSTYKACVDKTPKTGRIAGFGFTNTPFPASVRGYGFTFTPMFDEQGRALRRYPAEQGTRKDTY</sequence>
<gene>
    <name evidence="1" type="ORF">GTP44_07535</name>
</gene>
<name>A0A6L8MH76_9BURK</name>
<comment type="caution">
    <text evidence="1">The sequence shown here is derived from an EMBL/GenBank/DDBJ whole genome shotgun (WGS) entry which is preliminary data.</text>
</comment>
<accession>A0A6L8MH76</accession>
<protein>
    <submittedName>
        <fullName evidence="1">Uncharacterized protein</fullName>
    </submittedName>
</protein>
<organism evidence="1 2">
    <name type="scientific">Duganella lactea</name>
    <dbReference type="NCBI Taxonomy" id="2692173"/>
    <lineage>
        <taxon>Bacteria</taxon>
        <taxon>Pseudomonadati</taxon>
        <taxon>Pseudomonadota</taxon>
        <taxon>Betaproteobacteria</taxon>
        <taxon>Burkholderiales</taxon>
        <taxon>Oxalobacteraceae</taxon>
        <taxon>Telluria group</taxon>
        <taxon>Duganella</taxon>
    </lineage>
</organism>
<dbReference type="RefSeq" id="WP_161018944.1">
    <property type="nucleotide sequence ID" value="NZ_WWCP01000006.1"/>
</dbReference>
<dbReference type="AlphaFoldDB" id="A0A6L8MH76"/>
<proteinExistence type="predicted"/>
<dbReference type="Proteomes" id="UP000474565">
    <property type="component" value="Unassembled WGS sequence"/>
</dbReference>
<dbReference type="EMBL" id="WWCP01000006">
    <property type="protein sequence ID" value="MYM81809.1"/>
    <property type="molecule type" value="Genomic_DNA"/>
</dbReference>
<evidence type="ECO:0000313" key="1">
    <source>
        <dbReference type="EMBL" id="MYM81809.1"/>
    </source>
</evidence>